<keyword evidence="9" id="KW-1185">Reference proteome</keyword>
<evidence type="ECO:0000256" key="3">
    <source>
        <dbReference type="ARBA" id="ARBA00011738"/>
    </source>
</evidence>
<name>A0A2S4KLQ2_9HYPO</name>
<protein>
    <submittedName>
        <fullName evidence="8">Aspartate aminotransferase</fullName>
    </submittedName>
</protein>
<comment type="similarity">
    <text evidence="2">Belongs to the class-I pyridoxal-phosphate-dependent aminotransferase family.</text>
</comment>
<dbReference type="InterPro" id="IPR004839">
    <property type="entry name" value="Aminotransferase_I/II_large"/>
</dbReference>
<dbReference type="SUPFAM" id="SSF53383">
    <property type="entry name" value="PLP-dependent transferases"/>
    <property type="match status" value="1"/>
</dbReference>
<dbReference type="InterPro" id="IPR015421">
    <property type="entry name" value="PyrdxlP-dep_Trfase_major"/>
</dbReference>
<dbReference type="GO" id="GO:0004069">
    <property type="term" value="F:L-aspartate:2-oxoglutarate aminotransferase activity"/>
    <property type="evidence" value="ECO:0007669"/>
    <property type="project" value="TreeGrafter"/>
</dbReference>
<feature type="domain" description="Aminotransferase class I/classII large" evidence="7">
    <location>
        <begin position="36"/>
        <end position="416"/>
    </location>
</feature>
<comment type="cofactor">
    <cofactor evidence="1">
        <name>pyridoxal 5'-phosphate</name>
        <dbReference type="ChEBI" id="CHEBI:597326"/>
    </cofactor>
</comment>
<comment type="caution">
    <text evidence="8">The sequence shown here is derived from an EMBL/GenBank/DDBJ whole genome shotgun (WGS) entry which is preliminary data.</text>
</comment>
<accession>A0A2S4KLQ2</accession>
<sequence>MGSLTANVSLFHGVSYVPPDAIFELTQLYLADQDARKVNLGQGTYKDEQGNPWILPSVRAAKEKIRDANHEYLPILGLTPFRALGTELLYGENSTAVAENRVGTVAACQALSGTGALHLAGAFLYQTLPAQTPVYITKPTWSNHRQVFETIGFEVREFEWYSPKTGRLNLSSILDALSQAPPRSVFVFHASAHNPSGCDPSKEEWQQIASIVKERQLLPLFDSAYLGITSGSYDNDAFAIRYFVDELGLEAVVCASFAKNMGLYGKFRPKLRGGVGERVGHLSIVTKSAGSATAVESRFAQLTRAEISNPPAFGARIAATILGDSELRRQWGRDLATMSSRISGMRKALYEEIERLCTPGDWKPITEQKGMFCVLGLPVEKVLELREKHHIYMADNSRISIAGLNQSNIDYVAAAIDEVVRGYITE</sequence>
<gene>
    <name evidence="8" type="ORF">TPAR_08699</name>
</gene>
<evidence type="ECO:0000256" key="2">
    <source>
        <dbReference type="ARBA" id="ARBA00007441"/>
    </source>
</evidence>
<dbReference type="InterPro" id="IPR000796">
    <property type="entry name" value="Asp_trans"/>
</dbReference>
<dbReference type="PRINTS" id="PR00799">
    <property type="entry name" value="TRANSAMINASE"/>
</dbReference>
<dbReference type="EMBL" id="PKSG01001104">
    <property type="protein sequence ID" value="POR31111.1"/>
    <property type="molecule type" value="Genomic_DNA"/>
</dbReference>
<dbReference type="STRING" id="94208.A0A2S4KLQ2"/>
<proteinExistence type="inferred from homology"/>
<keyword evidence="4 8" id="KW-0032">Aminotransferase</keyword>
<dbReference type="Gene3D" id="3.90.1150.10">
    <property type="entry name" value="Aspartate Aminotransferase, domain 1"/>
    <property type="match status" value="1"/>
</dbReference>
<dbReference type="GO" id="GO:0006520">
    <property type="term" value="P:amino acid metabolic process"/>
    <property type="evidence" value="ECO:0007669"/>
    <property type="project" value="InterPro"/>
</dbReference>
<dbReference type="NCBIfam" id="NF006719">
    <property type="entry name" value="PRK09257.1"/>
    <property type="match status" value="1"/>
</dbReference>
<reference evidence="8 9" key="1">
    <citation type="submission" date="2018-01" db="EMBL/GenBank/DDBJ databases">
        <title>Harnessing the power of phylogenomics to disentangle the directionality and signatures of interkingdom host jumping in the parasitic fungal genus Tolypocladium.</title>
        <authorList>
            <person name="Quandt C.A."/>
            <person name="Patterson W."/>
            <person name="Spatafora J.W."/>
        </authorList>
    </citation>
    <scope>NUCLEOTIDE SEQUENCE [LARGE SCALE GENOMIC DNA]</scope>
    <source>
        <strain evidence="8 9">NRBC 100945</strain>
    </source>
</reference>
<dbReference type="PANTHER" id="PTHR11879">
    <property type="entry name" value="ASPARTATE AMINOTRANSFERASE"/>
    <property type="match status" value="1"/>
</dbReference>
<dbReference type="OrthoDB" id="6752799at2759"/>
<evidence type="ECO:0000313" key="9">
    <source>
        <dbReference type="Proteomes" id="UP000237481"/>
    </source>
</evidence>
<evidence type="ECO:0000259" key="7">
    <source>
        <dbReference type="Pfam" id="PF00155"/>
    </source>
</evidence>
<keyword evidence="5 8" id="KW-0808">Transferase</keyword>
<dbReference type="CDD" id="cd00609">
    <property type="entry name" value="AAT_like"/>
    <property type="match status" value="1"/>
</dbReference>
<keyword evidence="6" id="KW-0663">Pyridoxal phosphate</keyword>
<evidence type="ECO:0000256" key="1">
    <source>
        <dbReference type="ARBA" id="ARBA00001933"/>
    </source>
</evidence>
<organism evidence="8 9">
    <name type="scientific">Tolypocladium paradoxum</name>
    <dbReference type="NCBI Taxonomy" id="94208"/>
    <lineage>
        <taxon>Eukaryota</taxon>
        <taxon>Fungi</taxon>
        <taxon>Dikarya</taxon>
        <taxon>Ascomycota</taxon>
        <taxon>Pezizomycotina</taxon>
        <taxon>Sordariomycetes</taxon>
        <taxon>Hypocreomycetidae</taxon>
        <taxon>Hypocreales</taxon>
        <taxon>Ophiocordycipitaceae</taxon>
        <taxon>Tolypocladium</taxon>
    </lineage>
</organism>
<evidence type="ECO:0000256" key="5">
    <source>
        <dbReference type="ARBA" id="ARBA00022679"/>
    </source>
</evidence>
<dbReference type="Pfam" id="PF00155">
    <property type="entry name" value="Aminotran_1_2"/>
    <property type="match status" value="1"/>
</dbReference>
<comment type="subunit">
    <text evidence="3">Homodimer.</text>
</comment>
<dbReference type="PANTHER" id="PTHR11879:SF55">
    <property type="entry name" value="GLUTAMATE OXALOACETATE TRANSAMINASE 1, ISOFORM B"/>
    <property type="match status" value="1"/>
</dbReference>
<dbReference type="Proteomes" id="UP000237481">
    <property type="component" value="Unassembled WGS sequence"/>
</dbReference>
<dbReference type="GO" id="GO:0030170">
    <property type="term" value="F:pyridoxal phosphate binding"/>
    <property type="evidence" value="ECO:0007669"/>
    <property type="project" value="InterPro"/>
</dbReference>
<evidence type="ECO:0000256" key="6">
    <source>
        <dbReference type="ARBA" id="ARBA00022898"/>
    </source>
</evidence>
<dbReference type="InterPro" id="IPR015422">
    <property type="entry name" value="PyrdxlP-dep_Trfase_small"/>
</dbReference>
<dbReference type="AlphaFoldDB" id="A0A2S4KLQ2"/>
<dbReference type="Gene3D" id="3.40.640.10">
    <property type="entry name" value="Type I PLP-dependent aspartate aminotransferase-like (Major domain)"/>
    <property type="match status" value="1"/>
</dbReference>
<evidence type="ECO:0000313" key="8">
    <source>
        <dbReference type="EMBL" id="POR31111.1"/>
    </source>
</evidence>
<dbReference type="InterPro" id="IPR015424">
    <property type="entry name" value="PyrdxlP-dep_Trfase"/>
</dbReference>
<evidence type="ECO:0000256" key="4">
    <source>
        <dbReference type="ARBA" id="ARBA00022576"/>
    </source>
</evidence>